<evidence type="ECO:0000256" key="7">
    <source>
        <dbReference type="ARBA" id="ARBA00044951"/>
    </source>
</evidence>
<sequence length="174" mass="19994">METYKEKVIEQFKSSGMTFTNKELGNIEFADFGLNNIEVEGLNLIVYENNKRYCAKEMVLLSNQTCPEHLHPDRVDMEGKQETFRCRKGKVFLFVDDNDIQGNESCKNINPPAESREYYTVKNCIELNPGEQYTIMPNTKHWFKAGKDGAVISEFSSNSDDASDIFTDPNIKRI</sequence>
<dbReference type="InterPro" id="IPR010864">
    <property type="entry name" value="D-lyxose_isomer"/>
</dbReference>
<comment type="cofactor">
    <cofactor evidence="1">
        <name>Mn(2+)</name>
        <dbReference type="ChEBI" id="CHEBI:29035"/>
    </cofactor>
</comment>
<keyword evidence="10" id="KW-1185">Reference proteome</keyword>
<dbReference type="EMBL" id="FOEN01000002">
    <property type="protein sequence ID" value="SEP84321.1"/>
    <property type="molecule type" value="Genomic_DNA"/>
</dbReference>
<dbReference type="STRING" id="89093.SAMN04488558_102176"/>
<evidence type="ECO:0000313" key="10">
    <source>
        <dbReference type="Proteomes" id="UP000198833"/>
    </source>
</evidence>
<evidence type="ECO:0000256" key="8">
    <source>
        <dbReference type="ARBA" id="ARBA00044972"/>
    </source>
</evidence>
<accession>A0A1H9B6I8</accession>
<evidence type="ECO:0000256" key="4">
    <source>
        <dbReference type="ARBA" id="ARBA00023235"/>
    </source>
</evidence>
<name>A0A1H9B6I8_9LACT</name>
<organism evidence="9 10">
    <name type="scientific">Ignavigranum ruoffiae</name>
    <dbReference type="NCBI Taxonomy" id="89093"/>
    <lineage>
        <taxon>Bacteria</taxon>
        <taxon>Bacillati</taxon>
        <taxon>Bacillota</taxon>
        <taxon>Bacilli</taxon>
        <taxon>Lactobacillales</taxon>
        <taxon>Aerococcaceae</taxon>
        <taxon>Ignavigranum</taxon>
    </lineage>
</organism>
<evidence type="ECO:0000256" key="6">
    <source>
        <dbReference type="ARBA" id="ARBA00044907"/>
    </source>
</evidence>
<evidence type="ECO:0000256" key="1">
    <source>
        <dbReference type="ARBA" id="ARBA00001936"/>
    </source>
</evidence>
<evidence type="ECO:0000256" key="3">
    <source>
        <dbReference type="ARBA" id="ARBA00023211"/>
    </source>
</evidence>
<evidence type="ECO:0000256" key="2">
    <source>
        <dbReference type="ARBA" id="ARBA00022723"/>
    </source>
</evidence>
<dbReference type="InterPro" id="IPR011051">
    <property type="entry name" value="RmlC_Cupin_sf"/>
</dbReference>
<dbReference type="RefSeq" id="WP_092570655.1">
    <property type="nucleotide sequence ID" value="NZ_FOEN01000002.1"/>
</dbReference>
<gene>
    <name evidence="9" type="ORF">SAMN04488558_102176</name>
</gene>
<reference evidence="9 10" key="1">
    <citation type="submission" date="2016-10" db="EMBL/GenBank/DDBJ databases">
        <authorList>
            <person name="de Groot N.N."/>
        </authorList>
    </citation>
    <scope>NUCLEOTIDE SEQUENCE [LARGE SCALE GENOMIC DNA]</scope>
    <source>
        <strain evidence="9 10">DSM 15695</strain>
    </source>
</reference>
<protein>
    <recommendedName>
        <fullName evidence="8">D-lyxose ketol-isomerase</fullName>
        <ecNumber evidence="8">5.3.1.15</ecNumber>
    </recommendedName>
</protein>
<proteinExistence type="inferred from homology"/>
<dbReference type="SUPFAM" id="SSF51182">
    <property type="entry name" value="RmlC-like cupins"/>
    <property type="match status" value="1"/>
</dbReference>
<dbReference type="GO" id="GO:0047828">
    <property type="term" value="F:D-lyxose ketol-isomerase activity"/>
    <property type="evidence" value="ECO:0007669"/>
    <property type="project" value="UniProtKB-EC"/>
</dbReference>
<evidence type="ECO:0000256" key="5">
    <source>
        <dbReference type="ARBA" id="ARBA00023277"/>
    </source>
</evidence>
<comment type="catalytic activity">
    <reaction evidence="6">
        <text>D-lyxose = D-xylulose</text>
        <dbReference type="Rhea" id="RHEA:14201"/>
        <dbReference type="ChEBI" id="CHEBI:16789"/>
        <dbReference type="ChEBI" id="CHEBI:17140"/>
        <dbReference type="EC" id="5.3.1.15"/>
    </reaction>
</comment>
<dbReference type="CDD" id="cd20308">
    <property type="entry name" value="cupin_YdaE"/>
    <property type="match status" value="1"/>
</dbReference>
<dbReference type="Pfam" id="PF07385">
    <property type="entry name" value="Lyx_isomer"/>
    <property type="match status" value="1"/>
</dbReference>
<comment type="similarity">
    <text evidence="7">Belongs to the D-lyxose ketol-isomerase family.</text>
</comment>
<evidence type="ECO:0000313" key="9">
    <source>
        <dbReference type="EMBL" id="SEP84321.1"/>
    </source>
</evidence>
<keyword evidence="4" id="KW-0413">Isomerase</keyword>
<dbReference type="Gene3D" id="2.60.120.10">
    <property type="entry name" value="Jelly Rolls"/>
    <property type="match status" value="1"/>
</dbReference>
<keyword evidence="5" id="KW-0119">Carbohydrate metabolism</keyword>
<dbReference type="GO" id="GO:0046872">
    <property type="term" value="F:metal ion binding"/>
    <property type="evidence" value="ECO:0007669"/>
    <property type="project" value="UniProtKB-KW"/>
</dbReference>
<dbReference type="EC" id="5.3.1.15" evidence="8"/>
<dbReference type="Proteomes" id="UP000198833">
    <property type="component" value="Unassembled WGS sequence"/>
</dbReference>
<keyword evidence="3" id="KW-0464">Manganese</keyword>
<keyword evidence="2" id="KW-0479">Metal-binding</keyword>
<dbReference type="AlphaFoldDB" id="A0A1H9B6I8"/>
<dbReference type="InterPro" id="IPR014710">
    <property type="entry name" value="RmlC-like_jellyroll"/>
</dbReference>
<dbReference type="OrthoDB" id="9781654at2"/>